<keyword evidence="3" id="KW-1185">Reference proteome</keyword>
<organism evidence="2 3">
    <name type="scientific">Mycolicibacterium chubuense (strain NBB4)</name>
    <name type="common">Mycobacterium chubuense</name>
    <dbReference type="NCBI Taxonomy" id="710421"/>
    <lineage>
        <taxon>Bacteria</taxon>
        <taxon>Bacillati</taxon>
        <taxon>Actinomycetota</taxon>
        <taxon>Actinomycetes</taxon>
        <taxon>Mycobacteriales</taxon>
        <taxon>Mycobacteriaceae</taxon>
        <taxon>Mycolicibacterium</taxon>
    </lineage>
</organism>
<dbReference type="HOGENOM" id="CLU_122358_0_0_11"/>
<sequence length="181" mass="19172" precursor="true">MAVVVARSAITLLGSSTMTAARTSKAEARRRAVEAFRRANEERAARDRENLKDATILIHAIDKLAEIGEWKKVRRAELRAQADAQLEREEAKRVGDERAAAGAAIERMRERGETLTTIATNHGVAIGAVRAMARHAPNSGKSLQQSGSHALGTGRAEEGVGGSSGAAHAESGEWPTNAATA</sequence>
<proteinExistence type="predicted"/>
<protein>
    <submittedName>
        <fullName evidence="2">Uncharacterized protein</fullName>
    </submittedName>
</protein>
<keyword evidence="2" id="KW-0614">Plasmid</keyword>
<geneLocation type="plasmid" evidence="2 3">
    <name>pMYCCH.01</name>
</geneLocation>
<dbReference type="EMBL" id="CP003054">
    <property type="protein sequence ID" value="AFM20482.1"/>
    <property type="molecule type" value="Genomic_DNA"/>
</dbReference>
<evidence type="ECO:0000313" key="3">
    <source>
        <dbReference type="Proteomes" id="UP000006057"/>
    </source>
</evidence>
<gene>
    <name evidence="2" type="ordered locus">Mycch_5868</name>
</gene>
<accession>I4BT75</accession>
<feature type="region of interest" description="Disordered" evidence="1">
    <location>
        <begin position="135"/>
        <end position="181"/>
    </location>
</feature>
<reference evidence="2 3" key="1">
    <citation type="submission" date="2012-06" db="EMBL/GenBank/DDBJ databases">
        <title>Complete sequence of plasmid 1 of Mycobacterium chubuense NBB4.</title>
        <authorList>
            <consortium name="US DOE Joint Genome Institute"/>
            <person name="Lucas S."/>
            <person name="Han J."/>
            <person name="Lapidus A."/>
            <person name="Cheng J.-F."/>
            <person name="Goodwin L."/>
            <person name="Pitluck S."/>
            <person name="Peters L."/>
            <person name="Mikhailova N."/>
            <person name="Teshima H."/>
            <person name="Detter J.C."/>
            <person name="Han C."/>
            <person name="Tapia R."/>
            <person name="Land M."/>
            <person name="Hauser L."/>
            <person name="Kyrpides N."/>
            <person name="Ivanova N."/>
            <person name="Pagani I."/>
            <person name="Mattes T."/>
            <person name="Holmes A."/>
            <person name="Rutledge P."/>
            <person name="Paulsen I."/>
            <person name="Coleman N."/>
            <person name="Woyke T."/>
        </authorList>
    </citation>
    <scope>NUCLEOTIDE SEQUENCE [LARGE SCALE GENOMIC DNA]</scope>
    <source>
        <strain evidence="2 3">NBB4</strain>
        <plasmid evidence="2 3">pMYCCH.01</plasmid>
    </source>
</reference>
<evidence type="ECO:0000313" key="2">
    <source>
        <dbReference type="EMBL" id="AFM20482.1"/>
    </source>
</evidence>
<dbReference type="Proteomes" id="UP000006057">
    <property type="component" value="Plasmid pMYCCH.01"/>
</dbReference>
<dbReference type="KEGG" id="mcb:Mycch_5868"/>
<name>I4BT75_MYCCN</name>
<feature type="compositionally biased region" description="Polar residues" evidence="1">
    <location>
        <begin position="139"/>
        <end position="148"/>
    </location>
</feature>
<dbReference type="PATRIC" id="fig|710421.3.peg.5855"/>
<evidence type="ECO:0000256" key="1">
    <source>
        <dbReference type="SAM" id="MobiDB-lite"/>
    </source>
</evidence>
<dbReference type="AlphaFoldDB" id="I4BT75"/>